<comment type="caution">
    <text evidence="11">The sequence shown here is derived from an EMBL/GenBank/DDBJ whole genome shotgun (WGS) entry which is preliminary data.</text>
</comment>
<keyword evidence="4" id="KW-0862">Zinc</keyword>
<dbReference type="PROSITE" id="PS50157">
    <property type="entry name" value="ZINC_FINGER_C2H2_2"/>
    <property type="match status" value="10"/>
</dbReference>
<keyword evidence="5" id="KW-0805">Transcription regulation</keyword>
<evidence type="ECO:0000256" key="2">
    <source>
        <dbReference type="ARBA" id="ARBA00022723"/>
    </source>
</evidence>
<dbReference type="Proteomes" id="UP000198287">
    <property type="component" value="Unassembled WGS sequence"/>
</dbReference>
<dbReference type="EMBL" id="LNIX01000008">
    <property type="protein sequence ID" value="OXA50574.1"/>
    <property type="molecule type" value="Genomic_DNA"/>
</dbReference>
<evidence type="ECO:0000256" key="6">
    <source>
        <dbReference type="ARBA" id="ARBA00023163"/>
    </source>
</evidence>
<feature type="domain" description="C2H2-type" evidence="10">
    <location>
        <begin position="503"/>
        <end position="534"/>
    </location>
</feature>
<gene>
    <name evidence="11" type="ORF">Fcan01_14646</name>
</gene>
<keyword evidence="8" id="KW-0863">Zinc-finger</keyword>
<dbReference type="AlphaFoldDB" id="A0A226E0M2"/>
<dbReference type="Gene3D" id="3.30.160.60">
    <property type="entry name" value="Classic Zinc Finger"/>
    <property type="match status" value="6"/>
</dbReference>
<dbReference type="GO" id="GO:0001227">
    <property type="term" value="F:DNA-binding transcription repressor activity, RNA polymerase II-specific"/>
    <property type="evidence" value="ECO:0007669"/>
    <property type="project" value="TreeGrafter"/>
</dbReference>
<evidence type="ECO:0000259" key="10">
    <source>
        <dbReference type="PROSITE" id="PS50157"/>
    </source>
</evidence>
<dbReference type="Pfam" id="PF00096">
    <property type="entry name" value="zf-C2H2"/>
    <property type="match status" value="3"/>
</dbReference>
<feature type="domain" description="C2H2-type" evidence="10">
    <location>
        <begin position="447"/>
        <end position="474"/>
    </location>
</feature>
<evidence type="ECO:0000313" key="12">
    <source>
        <dbReference type="Proteomes" id="UP000198287"/>
    </source>
</evidence>
<accession>A0A226E0M2</accession>
<feature type="domain" description="C2H2-type" evidence="10">
    <location>
        <begin position="334"/>
        <end position="363"/>
    </location>
</feature>
<keyword evidence="3" id="KW-0677">Repeat</keyword>
<evidence type="ECO:0000256" key="7">
    <source>
        <dbReference type="ARBA" id="ARBA00023242"/>
    </source>
</evidence>
<organism evidence="11 12">
    <name type="scientific">Folsomia candida</name>
    <name type="common">Springtail</name>
    <dbReference type="NCBI Taxonomy" id="158441"/>
    <lineage>
        <taxon>Eukaryota</taxon>
        <taxon>Metazoa</taxon>
        <taxon>Ecdysozoa</taxon>
        <taxon>Arthropoda</taxon>
        <taxon>Hexapoda</taxon>
        <taxon>Collembola</taxon>
        <taxon>Entomobryomorpha</taxon>
        <taxon>Isotomoidea</taxon>
        <taxon>Isotomidae</taxon>
        <taxon>Proisotominae</taxon>
        <taxon>Folsomia</taxon>
    </lineage>
</organism>
<feature type="compositionally biased region" description="Basic and acidic residues" evidence="9">
    <location>
        <begin position="561"/>
        <end position="572"/>
    </location>
</feature>
<evidence type="ECO:0000256" key="4">
    <source>
        <dbReference type="ARBA" id="ARBA00022833"/>
    </source>
</evidence>
<comment type="subcellular location">
    <subcellularLocation>
        <location evidence="1">Nucleus</location>
    </subcellularLocation>
</comment>
<feature type="domain" description="C2H2-type" evidence="10">
    <location>
        <begin position="419"/>
        <end position="446"/>
    </location>
</feature>
<reference evidence="11 12" key="1">
    <citation type="submission" date="2015-12" db="EMBL/GenBank/DDBJ databases">
        <title>The genome of Folsomia candida.</title>
        <authorList>
            <person name="Faddeeva A."/>
            <person name="Derks M.F."/>
            <person name="Anvar Y."/>
            <person name="Smit S."/>
            <person name="Van Straalen N."/>
            <person name="Roelofs D."/>
        </authorList>
    </citation>
    <scope>NUCLEOTIDE SEQUENCE [LARGE SCALE GENOMIC DNA]</scope>
    <source>
        <strain evidence="11 12">VU population</strain>
        <tissue evidence="11">Whole body</tissue>
    </source>
</reference>
<evidence type="ECO:0000256" key="3">
    <source>
        <dbReference type="ARBA" id="ARBA00022737"/>
    </source>
</evidence>
<feature type="domain" description="C2H2-type" evidence="10">
    <location>
        <begin position="276"/>
        <end position="303"/>
    </location>
</feature>
<dbReference type="PROSITE" id="PS00028">
    <property type="entry name" value="ZINC_FINGER_C2H2_1"/>
    <property type="match status" value="8"/>
</dbReference>
<protein>
    <submittedName>
        <fullName evidence="11">Zinc finger protein 45</fullName>
    </submittedName>
</protein>
<proteinExistence type="predicted"/>
<dbReference type="InterPro" id="IPR013087">
    <property type="entry name" value="Znf_C2H2_type"/>
</dbReference>
<keyword evidence="6" id="KW-0804">Transcription</keyword>
<dbReference type="Pfam" id="PF13912">
    <property type="entry name" value="zf-C2H2_6"/>
    <property type="match status" value="1"/>
</dbReference>
<dbReference type="GO" id="GO:0008270">
    <property type="term" value="F:zinc ion binding"/>
    <property type="evidence" value="ECO:0007669"/>
    <property type="project" value="UniProtKB-KW"/>
</dbReference>
<evidence type="ECO:0000256" key="8">
    <source>
        <dbReference type="PROSITE-ProRule" id="PRU00042"/>
    </source>
</evidence>
<dbReference type="OMA" id="QSHEASI"/>
<evidence type="ECO:0000256" key="9">
    <source>
        <dbReference type="SAM" id="MobiDB-lite"/>
    </source>
</evidence>
<feature type="domain" description="C2H2-type" evidence="10">
    <location>
        <begin position="246"/>
        <end position="274"/>
    </location>
</feature>
<evidence type="ECO:0000256" key="1">
    <source>
        <dbReference type="ARBA" id="ARBA00004123"/>
    </source>
</evidence>
<feature type="compositionally biased region" description="Polar residues" evidence="9">
    <location>
        <begin position="213"/>
        <end position="225"/>
    </location>
</feature>
<feature type="domain" description="C2H2-type" evidence="10">
    <location>
        <begin position="391"/>
        <end position="418"/>
    </location>
</feature>
<dbReference type="SUPFAM" id="SSF57667">
    <property type="entry name" value="beta-beta-alpha zinc fingers"/>
    <property type="match status" value="5"/>
</dbReference>
<dbReference type="PANTHER" id="PTHR24399:SF23">
    <property type="entry name" value="C2H2-TYPE DOMAIN-CONTAINING PROTEIN"/>
    <property type="match status" value="1"/>
</dbReference>
<dbReference type="GO" id="GO:0005654">
    <property type="term" value="C:nucleoplasm"/>
    <property type="evidence" value="ECO:0007669"/>
    <property type="project" value="TreeGrafter"/>
</dbReference>
<evidence type="ECO:0000256" key="5">
    <source>
        <dbReference type="ARBA" id="ARBA00023015"/>
    </source>
</evidence>
<feature type="region of interest" description="Disordered" evidence="9">
    <location>
        <begin position="526"/>
        <end position="572"/>
    </location>
</feature>
<dbReference type="SMART" id="SM00355">
    <property type="entry name" value="ZnF_C2H2"/>
    <property type="match status" value="10"/>
</dbReference>
<dbReference type="PANTHER" id="PTHR24399">
    <property type="entry name" value="ZINC FINGER AND BTB DOMAIN-CONTAINING"/>
    <property type="match status" value="1"/>
</dbReference>
<evidence type="ECO:0000313" key="11">
    <source>
        <dbReference type="EMBL" id="OXA50574.1"/>
    </source>
</evidence>
<dbReference type="OrthoDB" id="8962942at2759"/>
<dbReference type="GO" id="GO:0000978">
    <property type="term" value="F:RNA polymerase II cis-regulatory region sequence-specific DNA binding"/>
    <property type="evidence" value="ECO:0007669"/>
    <property type="project" value="TreeGrafter"/>
</dbReference>
<dbReference type="InterPro" id="IPR036236">
    <property type="entry name" value="Znf_C2H2_sf"/>
</dbReference>
<keyword evidence="7" id="KW-0539">Nucleus</keyword>
<feature type="region of interest" description="Disordered" evidence="9">
    <location>
        <begin position="213"/>
        <end position="237"/>
    </location>
</feature>
<keyword evidence="2" id="KW-0479">Metal-binding</keyword>
<feature type="domain" description="C2H2-type" evidence="10">
    <location>
        <begin position="363"/>
        <end position="390"/>
    </location>
</feature>
<name>A0A226E0M2_FOLCA</name>
<feature type="domain" description="C2H2-type" evidence="10">
    <location>
        <begin position="304"/>
        <end position="332"/>
    </location>
</feature>
<feature type="domain" description="C2H2-type" evidence="10">
    <location>
        <begin position="475"/>
        <end position="502"/>
    </location>
</feature>
<keyword evidence="12" id="KW-1185">Reference proteome</keyword>
<sequence length="684" mass="77624">MHYLRCFMCNLLLKQKDKSHNSISSSLVVKILKTVWKFPDFTLLNDGANTKPVTSCKKCVAKLKRISKTYFQLQTLQKLLIDLQSEIETSVGKCADDTASSESSLVKVFKKVDDKVDDKDFSRHDDEYLRNGKELRSTILRGLSVLKEQSEHKCSFCTSSSTVETQTVRDENNEESETLKNELGCIISGKLISEENNIITGINCVVEERSQLKSNPANRNESSFSQDDDDHAYEDPSSPNFIRERLPCERCNSTFKDEIGKWAHWRKRHEGDKYCYHCQNCAKRFATRKQYRIHVMCHTQETPFICEHCGKGFRLEKLLLFHVKNKHTSEPRDFKCTAPSCTWGFTTLAKLKAHQTTHSSTKVPCTICNKSFSSTTALNVHLVQHSDSNPWKCSICERAFSCHSALKNHVALHNKSFKFQCDLCPFGGQSKSVLERHMVSHRSDKQFRCGICKNEFKYKKSLSKHLKVHAGLKSHCCPTCGKLFIDNYKLQRHAKIHEGIRPFICDFDGGECDRSFYTNDALQAHKKSHNNNTTGSAKNHSEPKSSRKSNNKPSSASAIMKSHEQEAHEAQSHEASIIMLIGNEEVVDAEDDSLALPSQIPMTMQFMPMQNNPYHSQPPLSHHEEMQHEIHVSGGNDVVMGENDMITQNMISDSHPLPSNGALQLEPSTNVFPGGIFQFHYLAP</sequence>